<dbReference type="EMBL" id="AKKN01000007">
    <property type="protein sequence ID" value="EKT58439.1"/>
    <property type="molecule type" value="Genomic_DNA"/>
</dbReference>
<accession>K8WD17</accession>
<dbReference type="HOGENOM" id="CLU_598343_0_0_6"/>
<evidence type="ECO:0000313" key="1">
    <source>
        <dbReference type="EMBL" id="EKT58439.1"/>
    </source>
</evidence>
<keyword evidence="2" id="KW-1185">Reference proteome</keyword>
<dbReference type="AlphaFoldDB" id="K8WD17"/>
<organism evidence="1 2">
    <name type="scientific">Providencia sneebia DSM 19967</name>
    <dbReference type="NCBI Taxonomy" id="1141660"/>
    <lineage>
        <taxon>Bacteria</taxon>
        <taxon>Pseudomonadati</taxon>
        <taxon>Pseudomonadota</taxon>
        <taxon>Gammaproteobacteria</taxon>
        <taxon>Enterobacterales</taxon>
        <taxon>Morganellaceae</taxon>
        <taxon>Providencia</taxon>
    </lineage>
</organism>
<reference evidence="1 2" key="1">
    <citation type="journal article" date="2012" name="BMC Genomics">
        <title>Comparative genomics of bacteria in the genus Providencia isolated from wild Drosophila melanogaster.</title>
        <authorList>
            <person name="Galac M.R."/>
            <person name="Lazzaro B.P."/>
        </authorList>
    </citation>
    <scope>NUCLEOTIDE SEQUENCE [LARGE SCALE GENOMIC DNA]</scope>
    <source>
        <strain evidence="1 2">DSM 19967</strain>
    </source>
</reference>
<name>K8WD17_9GAMM</name>
<comment type="caution">
    <text evidence="1">The sequence shown here is derived from an EMBL/GenBank/DDBJ whole genome shotgun (WGS) entry which is preliminary data.</text>
</comment>
<proteinExistence type="predicted"/>
<sequence length="457" mass="52403">MDMTFNQFLKDFAKKYQDNFQHYTSEEKDEFFDIQKTLSIELKDAATQAFNMINSVEKLVLNNTSTALKNKEKIQDKINQFSQAIESNHPVKPSDFMTLYLRDYFNHNIIPKLDNLIKNNKNDIVVLTMHSPKPIYDNLVFIKEGNDLLFKETKLNSTLTIENFFSHKKSVHLRLNSDDQIMYKLDQRVRDVFSKNGQLGSGNKPSTSVNKLPFSTLFSNKHDNYTYSESLINHSSQFISPNLQVTLTDSNLLKTKKNTGFVIEGTNGNDIYHYHLGNGKINILDHIGNGDEITGGTDTLIIDPNISIDDIILTRLGWNNADRVNTEFDLQLDIRSADKQFSIGSIAIFMQFDKDSSIEKLVVNNQTFEWNLNLLEKSLLPYEKNNTQISLRDAINKGALIKSSNSYQPIIKDQDTNLLIQSMASLSTSRDYNFQDHQHITPYNNTMNHIMAANSRL</sequence>
<protein>
    <submittedName>
        <fullName evidence="1">Uncharacterized protein</fullName>
    </submittedName>
</protein>
<dbReference type="RefSeq" id="WP_008915237.1">
    <property type="nucleotide sequence ID" value="NZ_CM001773.1"/>
</dbReference>
<dbReference type="PATRIC" id="fig|1141660.3.peg.1396"/>
<dbReference type="Proteomes" id="UP000010290">
    <property type="component" value="Chromosome"/>
</dbReference>
<evidence type="ECO:0000313" key="2">
    <source>
        <dbReference type="Proteomes" id="UP000010290"/>
    </source>
</evidence>
<gene>
    <name evidence="1" type="ORF">OO7_06954</name>
</gene>